<accession>A0A9Q2NKK8</accession>
<dbReference type="AlphaFoldDB" id="A0A9Q2NKK8"/>
<evidence type="ECO:0000313" key="1">
    <source>
        <dbReference type="EMBL" id="MBM2356406.1"/>
    </source>
</evidence>
<protein>
    <submittedName>
        <fullName evidence="1">Uncharacterized protein</fullName>
    </submittedName>
</protein>
<sequence length="76" mass="8330">MSNIPAPKRFNAAPFTCEIQVTLHQPTADIYDNAAKLGRHWGRDPDWMPSNLNEAVAEIIMLSDAPLDLGVEIGGQ</sequence>
<organism evidence="1 2">
    <name type="scientific">Pseudosulfitobacter pseudonitzschiae</name>
    <dbReference type="NCBI Taxonomy" id="1402135"/>
    <lineage>
        <taxon>Bacteria</taxon>
        <taxon>Pseudomonadati</taxon>
        <taxon>Pseudomonadota</taxon>
        <taxon>Alphaproteobacteria</taxon>
        <taxon>Rhodobacterales</taxon>
        <taxon>Roseobacteraceae</taxon>
        <taxon>Pseudosulfitobacter</taxon>
    </lineage>
</organism>
<name>A0A9Q2NKK8_9RHOB</name>
<dbReference type="RefSeq" id="WP_231035302.1">
    <property type="nucleotide sequence ID" value="NZ_JAJNGX010000015.1"/>
</dbReference>
<evidence type="ECO:0000313" key="2">
    <source>
        <dbReference type="Proteomes" id="UP000809337"/>
    </source>
</evidence>
<comment type="caution">
    <text evidence="1">The sequence shown here is derived from an EMBL/GenBank/DDBJ whole genome shotgun (WGS) entry which is preliminary data.</text>
</comment>
<proteinExistence type="predicted"/>
<dbReference type="Proteomes" id="UP000809337">
    <property type="component" value="Unassembled WGS sequence"/>
</dbReference>
<dbReference type="EMBL" id="JAFBWN010000015">
    <property type="protein sequence ID" value="MBM2356406.1"/>
    <property type="molecule type" value="Genomic_DNA"/>
</dbReference>
<gene>
    <name evidence="1" type="ORF">JQX14_17770</name>
</gene>
<reference evidence="1" key="1">
    <citation type="submission" date="2021-01" db="EMBL/GenBank/DDBJ databases">
        <title>Diatom-associated Roseobacters Show Island Model of Population Structure.</title>
        <authorList>
            <person name="Qu L."/>
            <person name="Feng X."/>
            <person name="Chen Y."/>
            <person name="Li L."/>
            <person name="Wang X."/>
            <person name="Hu Z."/>
            <person name="Wang H."/>
            <person name="Luo H."/>
        </authorList>
    </citation>
    <scope>NUCLEOTIDE SEQUENCE</scope>
    <source>
        <strain evidence="1">SM26-45</strain>
    </source>
</reference>